<feature type="transmembrane region" description="Helical" evidence="1">
    <location>
        <begin position="68"/>
        <end position="88"/>
    </location>
</feature>
<gene>
    <name evidence="2" type="ORF">SAMN04488691_105173</name>
</gene>
<accession>A0A1H7QVL4</accession>
<evidence type="ECO:0000313" key="2">
    <source>
        <dbReference type="EMBL" id="SEL51919.1"/>
    </source>
</evidence>
<keyword evidence="1" id="KW-1133">Transmembrane helix</keyword>
<name>A0A1H7QVL4_HALLR</name>
<feature type="transmembrane region" description="Helical" evidence="1">
    <location>
        <begin position="42"/>
        <end position="59"/>
    </location>
</feature>
<dbReference type="AlphaFoldDB" id="A0A1H7QVL4"/>
<evidence type="ECO:0000256" key="1">
    <source>
        <dbReference type="SAM" id="Phobius"/>
    </source>
</evidence>
<keyword evidence="1" id="KW-0472">Membrane</keyword>
<dbReference type="RefSeq" id="WP_074794434.1">
    <property type="nucleotide sequence ID" value="NZ_FOAD01000005.1"/>
</dbReference>
<dbReference type="EMBL" id="FOAD01000005">
    <property type="protein sequence ID" value="SEL51919.1"/>
    <property type="molecule type" value="Genomic_DNA"/>
</dbReference>
<evidence type="ECO:0000313" key="3">
    <source>
        <dbReference type="Proteomes" id="UP000183894"/>
    </source>
</evidence>
<protein>
    <submittedName>
        <fullName evidence="2">Uncharacterized protein</fullName>
    </submittedName>
</protein>
<proteinExistence type="predicted"/>
<organism evidence="2 3">
    <name type="scientific">Haloferax larsenii</name>
    <dbReference type="NCBI Taxonomy" id="302484"/>
    <lineage>
        <taxon>Archaea</taxon>
        <taxon>Methanobacteriati</taxon>
        <taxon>Methanobacteriota</taxon>
        <taxon>Stenosarchaea group</taxon>
        <taxon>Halobacteria</taxon>
        <taxon>Halobacteriales</taxon>
        <taxon>Haloferacaceae</taxon>
        <taxon>Haloferax</taxon>
    </lineage>
</organism>
<dbReference type="OrthoDB" id="293619at2157"/>
<sequence>MENAPRRSIVGLSALAFVVCFGGLTALRALQAEPPTPVQSLVVDVALLLLVAAIAYFVYRGGGAIESWLLALGPSLAFTLNLFIPVSAMESVVWVLYPLGSGVLIAVLLGGMGFGVGYAGRTLRKAQEVGESS</sequence>
<dbReference type="Proteomes" id="UP000183894">
    <property type="component" value="Unassembled WGS sequence"/>
</dbReference>
<reference evidence="2 3" key="1">
    <citation type="submission" date="2016-10" db="EMBL/GenBank/DDBJ databases">
        <authorList>
            <person name="de Groot N.N."/>
        </authorList>
    </citation>
    <scope>NUCLEOTIDE SEQUENCE [LARGE SCALE GENOMIC DNA]</scope>
    <source>
        <strain evidence="2 3">CDM_5</strain>
    </source>
</reference>
<keyword evidence="1" id="KW-0812">Transmembrane</keyword>
<feature type="transmembrane region" description="Helical" evidence="1">
    <location>
        <begin position="94"/>
        <end position="118"/>
    </location>
</feature>